<keyword evidence="3" id="KW-1185">Reference proteome</keyword>
<dbReference type="Pfam" id="PF04350">
    <property type="entry name" value="PilO"/>
    <property type="match status" value="1"/>
</dbReference>
<dbReference type="PANTHER" id="PTHR39555">
    <property type="entry name" value="FIMBRIAL ASSEMBLY PROTEIN PILO-LIKE PROTEIN-RELATED"/>
    <property type="match status" value="1"/>
</dbReference>
<dbReference type="PANTHER" id="PTHR39555:SF1">
    <property type="entry name" value="TYPE IV PILUS INNER MEMBRANE COMPONENT PILO"/>
    <property type="match status" value="1"/>
</dbReference>
<accession>A0ABW1ZGV1</accession>
<dbReference type="RefSeq" id="WP_380053433.1">
    <property type="nucleotide sequence ID" value="NZ_JBHSWB010000001.1"/>
</dbReference>
<dbReference type="InterPro" id="IPR007445">
    <property type="entry name" value="PilO"/>
</dbReference>
<feature type="region of interest" description="Disordered" evidence="1">
    <location>
        <begin position="186"/>
        <end position="273"/>
    </location>
</feature>
<feature type="compositionally biased region" description="Low complexity" evidence="1">
    <location>
        <begin position="227"/>
        <end position="236"/>
    </location>
</feature>
<dbReference type="EMBL" id="JBHSWB010000001">
    <property type="protein sequence ID" value="MFC6658999.1"/>
    <property type="molecule type" value="Genomic_DNA"/>
</dbReference>
<sequence length="273" mass="29661">MSIKLAPRNVFLLVLAVCLIVGALWYTMRFQARQAEISALQSDLDSVNARVLTLRANAARLPALREEVATLSRERQVFLAALPQTANYNAVLDEVRLNASAAGATLSGFTVQTGNTTNLPAGVRPLSLNLNVSGRFAQLFQLLRSLETMNRFSTVTAVNLQLPAATSLDPRLESTMGLTVYTFDPAQAAATPAPPRPRMRRPPRPVRRQEVPSDARARQTLPRDEGAAGPAAARGGHQPLVLSDQPAGRAGRPDRHPAAREHRPERQHGPRDP</sequence>
<comment type="caution">
    <text evidence="2">The sequence shown here is derived from an EMBL/GenBank/DDBJ whole genome shotgun (WGS) entry which is preliminary data.</text>
</comment>
<protein>
    <submittedName>
        <fullName evidence="2">Type 4a pilus biogenesis protein PilO</fullName>
    </submittedName>
</protein>
<dbReference type="Proteomes" id="UP001596317">
    <property type="component" value="Unassembled WGS sequence"/>
</dbReference>
<evidence type="ECO:0000313" key="2">
    <source>
        <dbReference type="EMBL" id="MFC6658999.1"/>
    </source>
</evidence>
<feature type="compositionally biased region" description="Basic and acidic residues" evidence="1">
    <location>
        <begin position="207"/>
        <end position="226"/>
    </location>
</feature>
<name>A0ABW1ZGV1_9DEIO</name>
<feature type="compositionally biased region" description="Basic and acidic residues" evidence="1">
    <location>
        <begin position="251"/>
        <end position="273"/>
    </location>
</feature>
<evidence type="ECO:0000256" key="1">
    <source>
        <dbReference type="SAM" id="MobiDB-lite"/>
    </source>
</evidence>
<evidence type="ECO:0000313" key="3">
    <source>
        <dbReference type="Proteomes" id="UP001596317"/>
    </source>
</evidence>
<gene>
    <name evidence="2" type="ORF">ACFP90_00430</name>
</gene>
<proteinExistence type="predicted"/>
<feature type="compositionally biased region" description="Basic residues" evidence="1">
    <location>
        <begin position="197"/>
        <end position="206"/>
    </location>
</feature>
<dbReference type="Gene3D" id="3.30.70.60">
    <property type="match status" value="1"/>
</dbReference>
<dbReference type="InterPro" id="IPR014717">
    <property type="entry name" value="Transl_elong_EF1B/ribsomal_bS6"/>
</dbReference>
<reference evidence="3" key="1">
    <citation type="journal article" date="2019" name="Int. J. Syst. Evol. Microbiol.">
        <title>The Global Catalogue of Microorganisms (GCM) 10K type strain sequencing project: providing services to taxonomists for standard genome sequencing and annotation.</title>
        <authorList>
            <consortium name="The Broad Institute Genomics Platform"/>
            <consortium name="The Broad Institute Genome Sequencing Center for Infectious Disease"/>
            <person name="Wu L."/>
            <person name="Ma J."/>
        </authorList>
    </citation>
    <scope>NUCLEOTIDE SEQUENCE [LARGE SCALE GENOMIC DNA]</scope>
    <source>
        <strain evidence="3">CCUG 63830</strain>
    </source>
</reference>
<organism evidence="2 3">
    <name type="scientific">Deinococcus multiflagellatus</name>
    <dbReference type="NCBI Taxonomy" id="1656887"/>
    <lineage>
        <taxon>Bacteria</taxon>
        <taxon>Thermotogati</taxon>
        <taxon>Deinococcota</taxon>
        <taxon>Deinococci</taxon>
        <taxon>Deinococcales</taxon>
        <taxon>Deinococcaceae</taxon>
        <taxon>Deinococcus</taxon>
    </lineage>
</organism>